<dbReference type="InterPro" id="IPR016706">
    <property type="entry name" value="Cleav_polyA_spec_factor_su5"/>
</dbReference>
<dbReference type="VEuPathDB" id="ToxoDB:EMH_0096620"/>
<dbReference type="GO" id="GO:0031124">
    <property type="term" value="P:mRNA 3'-end processing"/>
    <property type="evidence" value="ECO:0007669"/>
    <property type="project" value="InterPro"/>
</dbReference>
<dbReference type="GO" id="GO:0005849">
    <property type="term" value="C:mRNA cleavage factor complex"/>
    <property type="evidence" value="ECO:0007669"/>
    <property type="project" value="InterPro"/>
</dbReference>
<sequence>MVLALQVQLPHRCSFRIPTGFCLTVVPIFELSCERVGLAISGLSHLLARFSIRLMVPTLDKFEAETSMESKTEQETEGIRAELNDTPARPEGPGVQAGTQPTPHREEDLELLPPELQHLAELEEVD</sequence>
<keyword evidence="4" id="KW-1185">Reference proteome</keyword>
<dbReference type="AlphaFoldDB" id="U6JT82"/>
<feature type="compositionally biased region" description="Basic and acidic residues" evidence="1">
    <location>
        <begin position="65"/>
        <end position="83"/>
    </location>
</feature>
<reference evidence="2" key="2">
    <citation type="submission" date="2013-10" db="EMBL/GenBank/DDBJ databases">
        <authorList>
            <person name="Aslett M."/>
        </authorList>
    </citation>
    <scope>NUCLEOTIDE SEQUENCE [LARGE SCALE GENOMIC DNA]</scope>
    <source>
        <strain evidence="2">Houghton</strain>
    </source>
</reference>
<protein>
    <submittedName>
        <fullName evidence="3">mRNA cleavage factor-like protein, putative</fullName>
    </submittedName>
</protein>
<evidence type="ECO:0000313" key="4">
    <source>
        <dbReference type="Proteomes" id="UP000030744"/>
    </source>
</evidence>
<reference evidence="2" key="1">
    <citation type="submission" date="2013-10" db="EMBL/GenBank/DDBJ databases">
        <title>Genomic analysis of the causative agents of coccidiosis in chickens.</title>
        <authorList>
            <person name="Reid A.J."/>
            <person name="Blake D."/>
            <person name="Billington K."/>
            <person name="Browne H."/>
            <person name="Dunn M."/>
            <person name="Hung S."/>
            <person name="Kawahara F."/>
            <person name="Miranda-Saavedra D."/>
            <person name="Mourier T."/>
            <person name="Nagra H."/>
            <person name="Otto T.D."/>
            <person name="Rawlings N."/>
            <person name="Sanchez A."/>
            <person name="Sanders M."/>
            <person name="Subramaniam C."/>
            <person name="Tay Y."/>
            <person name="Dear P."/>
            <person name="Doerig C."/>
            <person name="Gruber A."/>
            <person name="Parkinson J."/>
            <person name="Shirley M."/>
            <person name="Wan K.L."/>
            <person name="Berriman M."/>
            <person name="Tomley F."/>
            <person name="Pain A."/>
        </authorList>
    </citation>
    <scope>NUCLEOTIDE SEQUENCE [LARGE SCALE GENOMIC DNA]</scope>
    <source>
        <strain evidence="2">Houghton</strain>
    </source>
</reference>
<proteinExistence type="predicted"/>
<gene>
    <name evidence="2" type="ORF">EMH_0036540</name>
    <name evidence="3" type="ORF">EMH_0096620</name>
</gene>
<feature type="region of interest" description="Disordered" evidence="1">
    <location>
        <begin position="65"/>
        <end position="111"/>
    </location>
</feature>
<accession>U6JT82</accession>
<dbReference type="OrthoDB" id="277288at2759"/>
<evidence type="ECO:0000313" key="3">
    <source>
        <dbReference type="EMBL" id="CDJ36811.1"/>
    </source>
</evidence>
<name>U6JT82_9EIME</name>
<dbReference type="EMBL" id="HG736962">
    <property type="protein sequence ID" value="CDJ36811.1"/>
    <property type="molecule type" value="Genomic_DNA"/>
</dbReference>
<dbReference type="Gene3D" id="3.90.79.10">
    <property type="entry name" value="Nucleoside Triphosphate Pyrophosphohydrolase"/>
    <property type="match status" value="1"/>
</dbReference>
<dbReference type="GeneID" id="25378440"/>
<dbReference type="EMBL" id="HG680546">
    <property type="protein sequence ID" value="CDJ27976.1"/>
    <property type="molecule type" value="Genomic_DNA"/>
</dbReference>
<evidence type="ECO:0000313" key="2">
    <source>
        <dbReference type="EMBL" id="CDJ27976.1"/>
    </source>
</evidence>
<dbReference type="RefSeq" id="XP_013350553.1">
    <property type="nucleotide sequence ID" value="XM_013495099.1"/>
</dbReference>
<dbReference type="VEuPathDB" id="ToxoDB:EMH_0036540"/>
<dbReference type="GO" id="GO:0003729">
    <property type="term" value="F:mRNA binding"/>
    <property type="evidence" value="ECO:0007669"/>
    <property type="project" value="InterPro"/>
</dbReference>
<evidence type="ECO:0000256" key="1">
    <source>
        <dbReference type="SAM" id="MobiDB-lite"/>
    </source>
</evidence>
<organism evidence="2 4">
    <name type="scientific">Eimeria mitis</name>
    <dbReference type="NCBI Taxonomy" id="44415"/>
    <lineage>
        <taxon>Eukaryota</taxon>
        <taxon>Sar</taxon>
        <taxon>Alveolata</taxon>
        <taxon>Apicomplexa</taxon>
        <taxon>Conoidasida</taxon>
        <taxon>Coccidia</taxon>
        <taxon>Eucoccidiorida</taxon>
        <taxon>Eimeriorina</taxon>
        <taxon>Eimeriidae</taxon>
        <taxon>Eimeria</taxon>
    </lineage>
</organism>
<dbReference type="Pfam" id="PF13869">
    <property type="entry name" value="NUDIX_2"/>
    <property type="match status" value="1"/>
</dbReference>
<dbReference type="Proteomes" id="UP000030744">
    <property type="component" value="Unassembled WGS sequence"/>
</dbReference>